<dbReference type="InterPro" id="IPR000445">
    <property type="entry name" value="HhH_motif"/>
</dbReference>
<dbReference type="InterPro" id="IPR011257">
    <property type="entry name" value="DNA_glycosylase"/>
</dbReference>
<keyword evidence="3" id="KW-0479">Metal-binding</keyword>
<dbReference type="Pfam" id="PF00730">
    <property type="entry name" value="HhH-GPD"/>
    <property type="match status" value="1"/>
</dbReference>
<dbReference type="InterPro" id="IPR005759">
    <property type="entry name" value="Nth"/>
</dbReference>
<keyword evidence="10" id="KW-0456">Lyase</keyword>
<reference evidence="12" key="1">
    <citation type="submission" date="2021-01" db="EMBL/GenBank/DDBJ databases">
        <title>Chlamydial infections in birds of prey presented to California wildlife rehabilitation facilities.</title>
        <authorList>
            <person name="Seibert B.A."/>
            <person name="Keel M.K."/>
            <person name="Kelly T.R."/>
            <person name="Nilsen R.A."/>
            <person name="Pesti D.R."/>
            <person name="Ciembor P.X."/>
            <person name="Gregory C.R."/>
            <person name="Ritchie B.W."/>
            <person name="Hawkins M.G."/>
        </authorList>
    </citation>
    <scope>NUCLEOTIDE SEQUENCE [LARGE SCALE GENOMIC DNA]</scope>
    <source>
        <strain evidence="12">SWA</strain>
    </source>
</reference>
<evidence type="ECO:0000256" key="5">
    <source>
        <dbReference type="ARBA" id="ARBA00022801"/>
    </source>
</evidence>
<dbReference type="EMBL" id="CP067334">
    <property type="protein sequence ID" value="QXE28315.1"/>
    <property type="molecule type" value="Genomic_DNA"/>
</dbReference>
<comment type="similarity">
    <text evidence="1 10">Belongs to the Nth/MutY family.</text>
</comment>
<dbReference type="RefSeq" id="WP_131743820.1">
    <property type="nucleotide sequence ID" value="NZ_CP050318.1"/>
</dbReference>
<dbReference type="InterPro" id="IPR023170">
    <property type="entry name" value="HhH_base_excis_C"/>
</dbReference>
<evidence type="ECO:0000256" key="1">
    <source>
        <dbReference type="ARBA" id="ARBA00008343"/>
    </source>
</evidence>
<sequence>MGNRDCIKNFILSTLNELFPDPQPSLTGWRTPFQLLVAILLSGNSTDKAVNAVTPRLFSLAPDAQTLVQLPLENLYSIISPCGLGRRKAAYLHNLTKILLEKYNGEPPASLELLTQLPGVGRKTASVFLGIIYEIPTFPVDTHILRLSQRWEISNKRSPSAAEKDLVLFFGEANSPKLHLQLIYYAREYCPALYHDTNKCKICAYLIRRSYKKNKQNPLRNNMFRF</sequence>
<feature type="domain" description="HhH-GPD" evidence="11">
    <location>
        <begin position="41"/>
        <end position="188"/>
    </location>
</feature>
<keyword evidence="6" id="KW-0408">Iron</keyword>
<dbReference type="PANTHER" id="PTHR10359:SF18">
    <property type="entry name" value="ENDONUCLEASE III"/>
    <property type="match status" value="1"/>
</dbReference>
<keyword evidence="7" id="KW-0411">Iron-sulfur</keyword>
<dbReference type="PANTHER" id="PTHR10359">
    <property type="entry name" value="A/G-SPECIFIC ADENINE GLYCOSYLASE/ENDONUCLEASE III"/>
    <property type="match status" value="1"/>
</dbReference>
<evidence type="ECO:0000256" key="4">
    <source>
        <dbReference type="ARBA" id="ARBA00022763"/>
    </source>
</evidence>
<keyword evidence="9 10" id="KW-0326">Glycosidase</keyword>
<comment type="caution">
    <text evidence="10">Lacks conserved residue(s) required for the propagation of feature annotation.</text>
</comment>
<accession>A0ABX8LB81</accession>
<gene>
    <name evidence="10" type="primary">nth</name>
    <name evidence="12" type="ORF">JJJ19_02245</name>
</gene>
<keyword evidence="8 10" id="KW-0234">DNA repair</keyword>
<dbReference type="GO" id="GO:0004519">
    <property type="term" value="F:endonuclease activity"/>
    <property type="evidence" value="ECO:0007669"/>
    <property type="project" value="UniProtKB-KW"/>
</dbReference>
<dbReference type="Pfam" id="PF00633">
    <property type="entry name" value="HHH"/>
    <property type="match status" value="1"/>
</dbReference>
<evidence type="ECO:0000256" key="7">
    <source>
        <dbReference type="ARBA" id="ARBA00023014"/>
    </source>
</evidence>
<evidence type="ECO:0000256" key="2">
    <source>
        <dbReference type="ARBA" id="ARBA00022485"/>
    </source>
</evidence>
<evidence type="ECO:0000256" key="3">
    <source>
        <dbReference type="ARBA" id="ARBA00022723"/>
    </source>
</evidence>
<evidence type="ECO:0000259" key="11">
    <source>
        <dbReference type="SMART" id="SM00478"/>
    </source>
</evidence>
<evidence type="ECO:0000256" key="6">
    <source>
        <dbReference type="ARBA" id="ARBA00023004"/>
    </source>
</evidence>
<dbReference type="Gene3D" id="1.10.1670.10">
    <property type="entry name" value="Helix-hairpin-Helix base-excision DNA repair enzymes (C-terminal)"/>
    <property type="match status" value="1"/>
</dbReference>
<comment type="cofactor">
    <cofactor evidence="10">
        <name>[4Fe-4S] cluster</name>
        <dbReference type="ChEBI" id="CHEBI:49883"/>
    </cofactor>
    <text evidence="10">Binds 1 [4Fe-4S] cluster.</text>
</comment>
<keyword evidence="12" id="KW-0540">Nuclease</keyword>
<dbReference type="CDD" id="cd00056">
    <property type="entry name" value="ENDO3c"/>
    <property type="match status" value="1"/>
</dbReference>
<keyword evidence="13" id="KW-1185">Reference proteome</keyword>
<keyword evidence="2" id="KW-0004">4Fe-4S</keyword>
<evidence type="ECO:0000256" key="8">
    <source>
        <dbReference type="ARBA" id="ARBA00023204"/>
    </source>
</evidence>
<keyword evidence="5 10" id="KW-0378">Hydrolase</keyword>
<dbReference type="InterPro" id="IPR003265">
    <property type="entry name" value="HhH-GPD_domain"/>
</dbReference>
<dbReference type="SMART" id="SM00478">
    <property type="entry name" value="ENDO3c"/>
    <property type="match status" value="1"/>
</dbReference>
<comment type="function">
    <text evidence="10">DNA repair enzyme that has both DNA N-glycosylase activity and AP-lyase activity. The DNA N-glycosylase activity releases various damaged pyrimidines from DNA by cleaving the N-glycosidic bond, leaving an AP (apurinic/apyrimidinic) site. The AP-lyase activity cleaves the phosphodiester bond 3' to the AP site by a beta-elimination, leaving a 3'-terminal unsaturated sugar and a product with a terminal 5'-phosphate.</text>
</comment>
<dbReference type="HAMAP" id="MF_00942">
    <property type="entry name" value="Nth"/>
    <property type="match status" value="1"/>
</dbReference>
<keyword evidence="12" id="KW-0255">Endonuclease</keyword>
<evidence type="ECO:0000313" key="12">
    <source>
        <dbReference type="EMBL" id="QXE28315.1"/>
    </source>
</evidence>
<dbReference type="SUPFAM" id="SSF48150">
    <property type="entry name" value="DNA-glycosylase"/>
    <property type="match status" value="1"/>
</dbReference>
<evidence type="ECO:0000256" key="10">
    <source>
        <dbReference type="HAMAP-Rule" id="MF_00942"/>
    </source>
</evidence>
<dbReference type="Proteomes" id="UP000683565">
    <property type="component" value="Chromosome"/>
</dbReference>
<name>A0ABX8LB81_9CHLA</name>
<proteinExistence type="inferred from homology"/>
<comment type="catalytic activity">
    <reaction evidence="10">
        <text>2'-deoxyribonucleotide-(2'-deoxyribose 5'-phosphate)-2'-deoxyribonucleotide-DNA = a 3'-end 2'-deoxyribonucleotide-(2,3-dehydro-2,3-deoxyribose 5'-phosphate)-DNA + a 5'-end 5'-phospho-2'-deoxyribonucleoside-DNA + H(+)</text>
        <dbReference type="Rhea" id="RHEA:66592"/>
        <dbReference type="Rhea" id="RHEA-COMP:13180"/>
        <dbReference type="Rhea" id="RHEA-COMP:16897"/>
        <dbReference type="Rhea" id="RHEA-COMP:17067"/>
        <dbReference type="ChEBI" id="CHEBI:15378"/>
        <dbReference type="ChEBI" id="CHEBI:136412"/>
        <dbReference type="ChEBI" id="CHEBI:157695"/>
        <dbReference type="ChEBI" id="CHEBI:167181"/>
        <dbReference type="EC" id="4.2.99.18"/>
    </reaction>
</comment>
<keyword evidence="4 10" id="KW-0227">DNA damage</keyword>
<organism evidence="12 13">
    <name type="scientific">Chlamydia buteonis</name>
    <dbReference type="NCBI Taxonomy" id="2494525"/>
    <lineage>
        <taxon>Bacteria</taxon>
        <taxon>Pseudomonadati</taxon>
        <taxon>Chlamydiota</taxon>
        <taxon>Chlamydiia</taxon>
        <taxon>Chlamydiales</taxon>
        <taxon>Chlamydiaceae</taxon>
        <taxon>Chlamydia/Chlamydophila group</taxon>
        <taxon>Chlamydia</taxon>
    </lineage>
</organism>
<evidence type="ECO:0000256" key="9">
    <source>
        <dbReference type="ARBA" id="ARBA00023295"/>
    </source>
</evidence>
<dbReference type="EC" id="4.2.99.18" evidence="10"/>
<protein>
    <recommendedName>
        <fullName evidence="10">Endonuclease III</fullName>
        <ecNumber evidence="10">4.2.99.18</ecNumber>
    </recommendedName>
    <alternativeName>
        <fullName evidence="10">DNA-(apurinic or apyrimidinic site) lyase</fullName>
    </alternativeName>
</protein>
<keyword evidence="10" id="KW-0238">DNA-binding</keyword>
<dbReference type="Gene3D" id="1.10.340.30">
    <property type="entry name" value="Hypothetical protein, domain 2"/>
    <property type="match status" value="1"/>
</dbReference>
<evidence type="ECO:0000313" key="13">
    <source>
        <dbReference type="Proteomes" id="UP000683565"/>
    </source>
</evidence>